<gene>
    <name evidence="2" type="ORF">DEO72_LG10g2253</name>
</gene>
<evidence type="ECO:0000256" key="1">
    <source>
        <dbReference type="SAM" id="MobiDB-lite"/>
    </source>
</evidence>
<evidence type="ECO:0000313" key="3">
    <source>
        <dbReference type="Proteomes" id="UP000501690"/>
    </source>
</evidence>
<reference evidence="2 3" key="1">
    <citation type="submission" date="2019-04" db="EMBL/GenBank/DDBJ databases">
        <title>An improved genome assembly and genetic linkage map for asparagus bean, Vigna unguiculata ssp. sesquipedialis.</title>
        <authorList>
            <person name="Xia Q."/>
            <person name="Zhang R."/>
            <person name="Dong Y."/>
        </authorList>
    </citation>
    <scope>NUCLEOTIDE SEQUENCE [LARGE SCALE GENOMIC DNA]</scope>
    <source>
        <tissue evidence="2">Leaf</tissue>
    </source>
</reference>
<feature type="region of interest" description="Disordered" evidence="1">
    <location>
        <begin position="43"/>
        <end position="104"/>
    </location>
</feature>
<accession>A0A4D6NAV9</accession>
<proteinExistence type="predicted"/>
<feature type="compositionally biased region" description="Low complexity" evidence="1">
    <location>
        <begin position="93"/>
        <end position="104"/>
    </location>
</feature>
<dbReference type="EMBL" id="CP039354">
    <property type="protein sequence ID" value="QCE11020.1"/>
    <property type="molecule type" value="Genomic_DNA"/>
</dbReference>
<organism evidence="2 3">
    <name type="scientific">Vigna unguiculata</name>
    <name type="common">Cowpea</name>
    <dbReference type="NCBI Taxonomy" id="3917"/>
    <lineage>
        <taxon>Eukaryota</taxon>
        <taxon>Viridiplantae</taxon>
        <taxon>Streptophyta</taxon>
        <taxon>Embryophyta</taxon>
        <taxon>Tracheophyta</taxon>
        <taxon>Spermatophyta</taxon>
        <taxon>Magnoliopsida</taxon>
        <taxon>eudicotyledons</taxon>
        <taxon>Gunneridae</taxon>
        <taxon>Pentapetalae</taxon>
        <taxon>rosids</taxon>
        <taxon>fabids</taxon>
        <taxon>Fabales</taxon>
        <taxon>Fabaceae</taxon>
        <taxon>Papilionoideae</taxon>
        <taxon>50 kb inversion clade</taxon>
        <taxon>NPAAA clade</taxon>
        <taxon>indigoferoid/millettioid clade</taxon>
        <taxon>Phaseoleae</taxon>
        <taxon>Vigna</taxon>
    </lineage>
</organism>
<evidence type="ECO:0000313" key="2">
    <source>
        <dbReference type="EMBL" id="QCE11020.1"/>
    </source>
</evidence>
<protein>
    <submittedName>
        <fullName evidence="2">Uncharacterized protein</fullName>
    </submittedName>
</protein>
<dbReference type="AlphaFoldDB" id="A0A4D6NAV9"/>
<dbReference type="Proteomes" id="UP000501690">
    <property type="component" value="Linkage Group LG10"/>
</dbReference>
<keyword evidence="3" id="KW-1185">Reference proteome</keyword>
<feature type="region of interest" description="Disordered" evidence="1">
    <location>
        <begin position="143"/>
        <end position="171"/>
    </location>
</feature>
<name>A0A4D6NAV9_VIGUN</name>
<sequence length="171" mass="18443">MAAVAASGHHSSTIFLLATEAMNLHHLHHPHCPVHHGSVPATCSTATHHPPVGDPPRQPPQNTIAATRKQPRRKTLLERTLSDSRTTMGNHCRSSTPPQLPPSSLYLQRLHHRSTFKQQDAQFIPAPASRPPRVLLPRAPSVTATTASIHAAVSESKPPPKSAPQTSGEET</sequence>